<dbReference type="SUPFAM" id="SSF143631">
    <property type="entry name" value="ApbE-like"/>
    <property type="match status" value="1"/>
</dbReference>
<comment type="similarity">
    <text evidence="10">Belongs to the ApbE family.</text>
</comment>
<dbReference type="AlphaFoldDB" id="A0A7V1PTW1"/>
<dbReference type="InterPro" id="IPR003374">
    <property type="entry name" value="ApbE-like_sf"/>
</dbReference>
<comment type="catalytic activity">
    <reaction evidence="9 10">
        <text>L-threonyl-[protein] + FAD = FMN-L-threonyl-[protein] + AMP + H(+)</text>
        <dbReference type="Rhea" id="RHEA:36847"/>
        <dbReference type="Rhea" id="RHEA-COMP:11060"/>
        <dbReference type="Rhea" id="RHEA-COMP:11061"/>
        <dbReference type="ChEBI" id="CHEBI:15378"/>
        <dbReference type="ChEBI" id="CHEBI:30013"/>
        <dbReference type="ChEBI" id="CHEBI:57692"/>
        <dbReference type="ChEBI" id="CHEBI:74257"/>
        <dbReference type="ChEBI" id="CHEBI:456215"/>
        <dbReference type="EC" id="2.7.1.180"/>
    </reaction>
</comment>
<evidence type="ECO:0000313" key="13">
    <source>
        <dbReference type="EMBL" id="HED10078.1"/>
    </source>
</evidence>
<feature type="chain" id="PRO_5039953251" description="FAD:protein FMN transferase" evidence="12">
    <location>
        <begin position="21"/>
        <end position="336"/>
    </location>
</feature>
<dbReference type="EMBL" id="DRLD01000148">
    <property type="protein sequence ID" value="HED10078.1"/>
    <property type="molecule type" value="Genomic_DNA"/>
</dbReference>
<feature type="binding site" evidence="11">
    <location>
        <position position="285"/>
    </location>
    <ligand>
        <name>Mg(2+)</name>
        <dbReference type="ChEBI" id="CHEBI:18420"/>
    </ligand>
</feature>
<feature type="binding site" evidence="11">
    <location>
        <position position="289"/>
    </location>
    <ligand>
        <name>Mg(2+)</name>
        <dbReference type="ChEBI" id="CHEBI:18420"/>
    </ligand>
</feature>
<evidence type="ECO:0000256" key="10">
    <source>
        <dbReference type="PIRNR" id="PIRNR006268"/>
    </source>
</evidence>
<dbReference type="InterPro" id="IPR024932">
    <property type="entry name" value="ApbE"/>
</dbReference>
<proteinExistence type="inferred from homology"/>
<feature type="signal peptide" evidence="12">
    <location>
        <begin position="1"/>
        <end position="20"/>
    </location>
</feature>
<keyword evidence="7 10" id="KW-0460">Magnesium</keyword>
<dbReference type="Gene3D" id="3.10.520.10">
    <property type="entry name" value="ApbE-like domains"/>
    <property type="match status" value="1"/>
</dbReference>
<keyword evidence="3 10" id="KW-0285">Flavoprotein</keyword>
<reference evidence="13" key="1">
    <citation type="journal article" date="2020" name="mSystems">
        <title>Genome- and Community-Level Interaction Insights into Carbon Utilization and Element Cycling Functions of Hydrothermarchaeota in Hydrothermal Sediment.</title>
        <authorList>
            <person name="Zhou Z."/>
            <person name="Liu Y."/>
            <person name="Xu W."/>
            <person name="Pan J."/>
            <person name="Luo Z.H."/>
            <person name="Li M."/>
        </authorList>
    </citation>
    <scope>NUCLEOTIDE SEQUENCE [LARGE SCALE GENOMIC DNA]</scope>
    <source>
        <strain evidence="13">HyVt-456</strain>
    </source>
</reference>
<dbReference type="PANTHER" id="PTHR30040">
    <property type="entry name" value="THIAMINE BIOSYNTHESIS LIPOPROTEIN APBE"/>
    <property type="match status" value="1"/>
</dbReference>
<accession>A0A7V1PTW1</accession>
<evidence type="ECO:0000256" key="12">
    <source>
        <dbReference type="SAM" id="SignalP"/>
    </source>
</evidence>
<evidence type="ECO:0000256" key="7">
    <source>
        <dbReference type="ARBA" id="ARBA00022842"/>
    </source>
</evidence>
<dbReference type="Proteomes" id="UP000886005">
    <property type="component" value="Unassembled WGS sequence"/>
</dbReference>
<name>A0A7V1PTW1_CALAY</name>
<dbReference type="Pfam" id="PF02424">
    <property type="entry name" value="ApbE"/>
    <property type="match status" value="1"/>
</dbReference>
<keyword evidence="6 10" id="KW-0274">FAD</keyword>
<organism evidence="13">
    <name type="scientific">Caldithrix abyssi</name>
    <dbReference type="NCBI Taxonomy" id="187145"/>
    <lineage>
        <taxon>Bacteria</taxon>
        <taxon>Pseudomonadati</taxon>
        <taxon>Calditrichota</taxon>
        <taxon>Calditrichia</taxon>
        <taxon>Calditrichales</taxon>
        <taxon>Calditrichaceae</taxon>
        <taxon>Caldithrix</taxon>
    </lineage>
</organism>
<feature type="binding site" evidence="11">
    <location>
        <position position="169"/>
    </location>
    <ligand>
        <name>Mg(2+)</name>
        <dbReference type="ChEBI" id="CHEBI:18420"/>
    </ligand>
</feature>
<evidence type="ECO:0000256" key="1">
    <source>
        <dbReference type="ARBA" id="ARBA00011955"/>
    </source>
</evidence>
<keyword evidence="5 10" id="KW-0479">Metal-binding</keyword>
<dbReference type="GO" id="GO:0016740">
    <property type="term" value="F:transferase activity"/>
    <property type="evidence" value="ECO:0007669"/>
    <property type="project" value="UniProtKB-UniRule"/>
</dbReference>
<keyword evidence="4 10" id="KW-0808">Transferase</keyword>
<dbReference type="GO" id="GO:0046872">
    <property type="term" value="F:metal ion binding"/>
    <property type="evidence" value="ECO:0007669"/>
    <property type="project" value="UniProtKB-UniRule"/>
</dbReference>
<dbReference type="PIRSF" id="PIRSF006268">
    <property type="entry name" value="ApbE"/>
    <property type="match status" value="1"/>
</dbReference>
<sequence>MRLIPFLFLLALWACQTKQAPVFHGSTMGTTYAITLADTTLEPASVKRLSTLIEQRLKEINGSMSTYIPQSEISRFNKNHTLEPLTVSREFMYVTRMAENIYRGSGGAYDVTVAPLVDLWGFGKNGRRFTPPARAAIDSVMRFIGMDKLIIGRDYLQKTIPQLQLDFSSIAKGYGVDEIARLIRKEGFVNFLVEIGGEVVVSGRRSGQLWRIGVDKPDTSLMVNHSLQRILALTGGAVATSGDYRNYFVSHDSLYSHTMDPRLGQPIVNHVASATVIAPNCTLADAMATALMVMGPEKGLKWVEEQKEIEAMLIMRRGKNYKVIESSGFSRYEVND</sequence>
<evidence type="ECO:0000256" key="9">
    <source>
        <dbReference type="ARBA" id="ARBA00048540"/>
    </source>
</evidence>
<evidence type="ECO:0000256" key="3">
    <source>
        <dbReference type="ARBA" id="ARBA00022630"/>
    </source>
</evidence>
<protein>
    <recommendedName>
        <fullName evidence="2 10">FAD:protein FMN transferase</fullName>
        <ecNumber evidence="1 10">2.7.1.180</ecNumber>
    </recommendedName>
    <alternativeName>
        <fullName evidence="8 10">Flavin transferase</fullName>
    </alternativeName>
</protein>
<evidence type="ECO:0000256" key="8">
    <source>
        <dbReference type="ARBA" id="ARBA00031306"/>
    </source>
</evidence>
<evidence type="ECO:0000256" key="11">
    <source>
        <dbReference type="PIRSR" id="PIRSR006268-2"/>
    </source>
</evidence>
<evidence type="ECO:0000256" key="6">
    <source>
        <dbReference type="ARBA" id="ARBA00022827"/>
    </source>
</evidence>
<comment type="cofactor">
    <cofactor evidence="11">
        <name>Mg(2+)</name>
        <dbReference type="ChEBI" id="CHEBI:18420"/>
    </cofactor>
    <cofactor evidence="11">
        <name>Mn(2+)</name>
        <dbReference type="ChEBI" id="CHEBI:29035"/>
    </cofactor>
    <text evidence="11">Magnesium. Can also use manganese.</text>
</comment>
<evidence type="ECO:0000256" key="2">
    <source>
        <dbReference type="ARBA" id="ARBA00016337"/>
    </source>
</evidence>
<keyword evidence="12" id="KW-0732">Signal</keyword>
<comment type="caution">
    <text evidence="13">The sequence shown here is derived from an EMBL/GenBank/DDBJ whole genome shotgun (WGS) entry which is preliminary data.</text>
</comment>
<dbReference type="PANTHER" id="PTHR30040:SF2">
    <property type="entry name" value="FAD:PROTEIN FMN TRANSFERASE"/>
    <property type="match status" value="1"/>
</dbReference>
<evidence type="ECO:0000256" key="4">
    <source>
        <dbReference type="ARBA" id="ARBA00022679"/>
    </source>
</evidence>
<evidence type="ECO:0000256" key="5">
    <source>
        <dbReference type="ARBA" id="ARBA00022723"/>
    </source>
</evidence>
<dbReference type="EC" id="2.7.1.180" evidence="1 10"/>
<gene>
    <name evidence="13" type="ORF">ENJ10_05285</name>
</gene>